<evidence type="ECO:0000313" key="11">
    <source>
        <dbReference type="Proteomes" id="UP000828390"/>
    </source>
</evidence>
<keyword evidence="6" id="KW-0560">Oxidoreductase</keyword>
<evidence type="ECO:0000256" key="3">
    <source>
        <dbReference type="ARBA" id="ARBA00007879"/>
    </source>
</evidence>
<dbReference type="Pfam" id="PF13532">
    <property type="entry name" value="2OG-FeII_Oxy_2"/>
    <property type="match status" value="1"/>
</dbReference>
<dbReference type="InterPro" id="IPR027450">
    <property type="entry name" value="AlkB-like"/>
</dbReference>
<evidence type="ECO:0000256" key="7">
    <source>
        <dbReference type="ARBA" id="ARBA00023004"/>
    </source>
</evidence>
<dbReference type="PANTHER" id="PTHR46030">
    <property type="entry name" value="ALPHA-KETOGLUTARATE-DEPENDENT DIOXYGENASE ALKB HOMOLOG 6"/>
    <property type="match status" value="1"/>
</dbReference>
<keyword evidence="4" id="KW-0479">Metal-binding</keyword>
<evidence type="ECO:0000259" key="9">
    <source>
        <dbReference type="PROSITE" id="PS51471"/>
    </source>
</evidence>
<reference evidence="10" key="2">
    <citation type="submission" date="2020-11" db="EMBL/GenBank/DDBJ databases">
        <authorList>
            <person name="McCartney M.A."/>
            <person name="Auch B."/>
            <person name="Kono T."/>
            <person name="Mallez S."/>
            <person name="Becker A."/>
            <person name="Gohl D.M."/>
            <person name="Silverstein K.A.T."/>
            <person name="Koren S."/>
            <person name="Bechman K.B."/>
            <person name="Herman A."/>
            <person name="Abrahante J.E."/>
            <person name="Garbe J."/>
        </authorList>
    </citation>
    <scope>NUCLEOTIDE SEQUENCE</scope>
    <source>
        <strain evidence="10">Duluth1</strain>
        <tissue evidence="10">Whole animal</tissue>
    </source>
</reference>
<dbReference type="GO" id="GO:0051213">
    <property type="term" value="F:dioxygenase activity"/>
    <property type="evidence" value="ECO:0007669"/>
    <property type="project" value="UniProtKB-KW"/>
</dbReference>
<evidence type="ECO:0000313" key="10">
    <source>
        <dbReference type="EMBL" id="KAH3846059.1"/>
    </source>
</evidence>
<dbReference type="OrthoDB" id="412814at2759"/>
<dbReference type="PROSITE" id="PS51471">
    <property type="entry name" value="FE2OG_OXY"/>
    <property type="match status" value="1"/>
</dbReference>
<dbReference type="GO" id="GO:0005634">
    <property type="term" value="C:nucleus"/>
    <property type="evidence" value="ECO:0007669"/>
    <property type="project" value="UniProtKB-SubCell"/>
</dbReference>
<evidence type="ECO:0000256" key="1">
    <source>
        <dbReference type="ARBA" id="ARBA00001954"/>
    </source>
</evidence>
<evidence type="ECO:0000256" key="6">
    <source>
        <dbReference type="ARBA" id="ARBA00023002"/>
    </source>
</evidence>
<feature type="domain" description="Fe2OG dioxygenase" evidence="9">
    <location>
        <begin position="93"/>
        <end position="225"/>
    </location>
</feature>
<comment type="similarity">
    <text evidence="3">Belongs to the alkB family.</text>
</comment>
<dbReference type="Gene3D" id="2.60.120.590">
    <property type="entry name" value="Alpha-ketoglutarate-dependent dioxygenase AlkB-like"/>
    <property type="match status" value="1"/>
</dbReference>
<gene>
    <name evidence="10" type="ORF">DPMN_088353</name>
</gene>
<organism evidence="10 11">
    <name type="scientific">Dreissena polymorpha</name>
    <name type="common">Zebra mussel</name>
    <name type="synonym">Mytilus polymorpha</name>
    <dbReference type="NCBI Taxonomy" id="45954"/>
    <lineage>
        <taxon>Eukaryota</taxon>
        <taxon>Metazoa</taxon>
        <taxon>Spiralia</taxon>
        <taxon>Lophotrochozoa</taxon>
        <taxon>Mollusca</taxon>
        <taxon>Bivalvia</taxon>
        <taxon>Autobranchia</taxon>
        <taxon>Heteroconchia</taxon>
        <taxon>Euheterodonta</taxon>
        <taxon>Imparidentia</taxon>
        <taxon>Neoheterodontei</taxon>
        <taxon>Myida</taxon>
        <taxon>Dreissenoidea</taxon>
        <taxon>Dreissenidae</taxon>
        <taxon>Dreissena</taxon>
    </lineage>
</organism>
<protein>
    <recommendedName>
        <fullName evidence="9">Fe2OG dioxygenase domain-containing protein</fullName>
    </recommendedName>
</protein>
<comment type="subcellular location">
    <subcellularLocation>
        <location evidence="2">Nucleus</location>
    </subcellularLocation>
</comment>
<keyword evidence="8" id="KW-0539">Nucleus</keyword>
<dbReference type="InterPro" id="IPR037151">
    <property type="entry name" value="AlkB-like_sf"/>
</dbReference>
<evidence type="ECO:0000256" key="8">
    <source>
        <dbReference type="ARBA" id="ARBA00023242"/>
    </source>
</evidence>
<name>A0A9D4QWF6_DREPO</name>
<keyword evidence="7" id="KW-0408">Iron</keyword>
<evidence type="ECO:0000256" key="4">
    <source>
        <dbReference type="ARBA" id="ARBA00022723"/>
    </source>
</evidence>
<reference evidence="10" key="1">
    <citation type="journal article" date="2019" name="bioRxiv">
        <title>The Genome of the Zebra Mussel, Dreissena polymorpha: A Resource for Invasive Species Research.</title>
        <authorList>
            <person name="McCartney M.A."/>
            <person name="Auch B."/>
            <person name="Kono T."/>
            <person name="Mallez S."/>
            <person name="Zhang Y."/>
            <person name="Obille A."/>
            <person name="Becker A."/>
            <person name="Abrahante J.E."/>
            <person name="Garbe J."/>
            <person name="Badalamenti J.P."/>
            <person name="Herman A."/>
            <person name="Mangelson H."/>
            <person name="Liachko I."/>
            <person name="Sullivan S."/>
            <person name="Sone E.D."/>
            <person name="Koren S."/>
            <person name="Silverstein K.A.T."/>
            <person name="Beckman K.B."/>
            <person name="Gohl D.M."/>
        </authorList>
    </citation>
    <scope>NUCLEOTIDE SEQUENCE</scope>
    <source>
        <strain evidence="10">Duluth1</strain>
        <tissue evidence="10">Whole animal</tissue>
    </source>
</reference>
<comment type="caution">
    <text evidence="10">The sequence shown here is derived from an EMBL/GenBank/DDBJ whole genome shotgun (WGS) entry which is preliminary data.</text>
</comment>
<comment type="cofactor">
    <cofactor evidence="1">
        <name>Fe(2+)</name>
        <dbReference type="ChEBI" id="CHEBI:29033"/>
    </cofactor>
</comment>
<dbReference type="GO" id="GO:0046872">
    <property type="term" value="F:metal ion binding"/>
    <property type="evidence" value="ECO:0007669"/>
    <property type="project" value="UniProtKB-KW"/>
</dbReference>
<dbReference type="InterPro" id="IPR032862">
    <property type="entry name" value="ALKBH6"/>
</dbReference>
<dbReference type="InterPro" id="IPR005123">
    <property type="entry name" value="Oxoglu/Fe-dep_dioxygenase_dom"/>
</dbReference>
<keyword evidence="5" id="KW-0223">Dioxygenase</keyword>
<dbReference type="Proteomes" id="UP000828390">
    <property type="component" value="Unassembled WGS sequence"/>
</dbReference>
<proteinExistence type="inferred from homology"/>
<evidence type="ECO:0000256" key="2">
    <source>
        <dbReference type="ARBA" id="ARBA00004123"/>
    </source>
</evidence>
<sequence>MAGSECALVRHFVSKAPAAVYYIPEFITPQEETYLLNQVYGVPQTKWTQLSNRRLQNWGGLPHPKGMVLEDLPQWLKTYADQIAKLEVFEGKVPNHVLVNEYEAGQGIMPHVDGPLYFPVVSTISLGSHTLLDFYAPMPIEDAVHVSQAASTSFEDRFMCSILLQPRSLVLVCEDMYKVYLHGIVERKADTVTHDVANLEKCQGLTMGDCLDRARRVSLTIRHVPKTVKAKLLFGTKR</sequence>
<evidence type="ECO:0000256" key="5">
    <source>
        <dbReference type="ARBA" id="ARBA00022964"/>
    </source>
</evidence>
<dbReference type="EMBL" id="JAIWYP010000003">
    <property type="protein sequence ID" value="KAH3846059.1"/>
    <property type="molecule type" value="Genomic_DNA"/>
</dbReference>
<keyword evidence="11" id="KW-1185">Reference proteome</keyword>
<dbReference type="SUPFAM" id="SSF51197">
    <property type="entry name" value="Clavaminate synthase-like"/>
    <property type="match status" value="1"/>
</dbReference>
<accession>A0A9D4QWF6</accession>
<dbReference type="AlphaFoldDB" id="A0A9D4QWF6"/>
<dbReference type="PANTHER" id="PTHR46030:SF1">
    <property type="entry name" value="ALPHA-KETOGLUTARATE-DEPENDENT DIOXYGENASE ALKB HOMOLOG 6"/>
    <property type="match status" value="1"/>
</dbReference>